<keyword evidence="2" id="KW-1185">Reference proteome</keyword>
<gene>
    <name evidence="1" type="ORF">TNCT_656631</name>
</gene>
<accession>A0A8X6ICJ3</accession>
<dbReference type="EMBL" id="BMAO01015525">
    <property type="protein sequence ID" value="GFR02220.1"/>
    <property type="molecule type" value="Genomic_DNA"/>
</dbReference>
<proteinExistence type="predicted"/>
<evidence type="ECO:0000313" key="1">
    <source>
        <dbReference type="EMBL" id="GFR02220.1"/>
    </source>
</evidence>
<comment type="caution">
    <text evidence="1">The sequence shown here is derived from an EMBL/GenBank/DDBJ whole genome shotgun (WGS) entry which is preliminary data.</text>
</comment>
<dbReference type="AlphaFoldDB" id="A0A8X6ICJ3"/>
<dbReference type="Proteomes" id="UP000887116">
    <property type="component" value="Unassembled WGS sequence"/>
</dbReference>
<evidence type="ECO:0000313" key="2">
    <source>
        <dbReference type="Proteomes" id="UP000887116"/>
    </source>
</evidence>
<protein>
    <submittedName>
        <fullName evidence="1">Uncharacterized protein</fullName>
    </submittedName>
</protein>
<reference evidence="1" key="1">
    <citation type="submission" date="2020-07" db="EMBL/GenBank/DDBJ databases">
        <title>Multicomponent nature underlies the extraordinary mechanical properties of spider dragline silk.</title>
        <authorList>
            <person name="Kono N."/>
            <person name="Nakamura H."/>
            <person name="Mori M."/>
            <person name="Yoshida Y."/>
            <person name="Ohtoshi R."/>
            <person name="Malay A.D."/>
            <person name="Moran D.A.P."/>
            <person name="Tomita M."/>
            <person name="Numata K."/>
            <person name="Arakawa K."/>
        </authorList>
    </citation>
    <scope>NUCLEOTIDE SEQUENCE</scope>
</reference>
<organism evidence="1 2">
    <name type="scientific">Trichonephila clavata</name>
    <name type="common">Joro spider</name>
    <name type="synonym">Nephila clavata</name>
    <dbReference type="NCBI Taxonomy" id="2740835"/>
    <lineage>
        <taxon>Eukaryota</taxon>
        <taxon>Metazoa</taxon>
        <taxon>Ecdysozoa</taxon>
        <taxon>Arthropoda</taxon>
        <taxon>Chelicerata</taxon>
        <taxon>Arachnida</taxon>
        <taxon>Araneae</taxon>
        <taxon>Araneomorphae</taxon>
        <taxon>Entelegynae</taxon>
        <taxon>Araneoidea</taxon>
        <taxon>Nephilidae</taxon>
        <taxon>Trichonephila</taxon>
    </lineage>
</organism>
<name>A0A8X6ICJ3_TRICU</name>
<sequence length="78" mass="9259">MQKYLFRVTLFPEDATFGIEIPVCKSKEVTSLRYQMYKLLLNNILFTRFASFHMSIVIHFKEEIVENLSTYIVSNTFL</sequence>